<feature type="domain" description="N-acetyltransferase" evidence="3">
    <location>
        <begin position="11"/>
        <end position="159"/>
    </location>
</feature>
<dbReference type="Gene3D" id="3.40.630.30">
    <property type="match status" value="1"/>
</dbReference>
<comment type="caution">
    <text evidence="4">The sequence shown here is derived from an EMBL/GenBank/DDBJ whole genome shotgun (WGS) entry which is preliminary data.</text>
</comment>
<accession>A0A562K3J4</accession>
<dbReference type="InterPro" id="IPR000182">
    <property type="entry name" value="GNAT_dom"/>
</dbReference>
<keyword evidence="2" id="KW-0012">Acyltransferase</keyword>
<evidence type="ECO:0000256" key="2">
    <source>
        <dbReference type="ARBA" id="ARBA00023315"/>
    </source>
</evidence>
<dbReference type="EMBL" id="VLKI01000002">
    <property type="protein sequence ID" value="TWH89999.1"/>
    <property type="molecule type" value="Genomic_DNA"/>
</dbReference>
<dbReference type="InterPro" id="IPR051556">
    <property type="entry name" value="N-term/lysine_N-AcTrnsfr"/>
</dbReference>
<dbReference type="GeneID" id="65402500"/>
<sequence length="163" mass="18615">MTIAEKSFYIEVPSSLNPDQLQIMMAMEKDAFPGIGAIDEQTLVPLARYGKIILYREEGDSKPIAVCELMRDYQDVNKAYIFGFYVRSDQQGRGIGKKFLGDIFPILKEDRFKKVCLTVSTCNTSAVKLYERTGFEIKGTRFSEFGAGEDRYYMEKEIDSDHS</sequence>
<dbReference type="Pfam" id="PF00583">
    <property type="entry name" value="Acetyltransf_1"/>
    <property type="match status" value="1"/>
</dbReference>
<protein>
    <submittedName>
        <fullName evidence="4">Acetyltransferase (GNAT) family protein</fullName>
    </submittedName>
</protein>
<evidence type="ECO:0000256" key="1">
    <source>
        <dbReference type="ARBA" id="ARBA00022679"/>
    </source>
</evidence>
<reference evidence="4 5" key="1">
    <citation type="journal article" date="2015" name="Stand. Genomic Sci.">
        <title>Genomic Encyclopedia of Bacterial and Archaeal Type Strains, Phase III: the genomes of soil and plant-associated and newly described type strains.</title>
        <authorList>
            <person name="Whitman W.B."/>
            <person name="Woyke T."/>
            <person name="Klenk H.P."/>
            <person name="Zhou Y."/>
            <person name="Lilburn T.G."/>
            <person name="Beck B.J."/>
            <person name="De Vos P."/>
            <person name="Vandamme P."/>
            <person name="Eisen J.A."/>
            <person name="Garrity G."/>
            <person name="Hugenholtz P."/>
            <person name="Kyrpides N.C."/>
        </authorList>
    </citation>
    <scope>NUCLEOTIDE SEQUENCE [LARGE SCALE GENOMIC DNA]</scope>
    <source>
        <strain evidence="4 5">CGMCC 1.10115</strain>
    </source>
</reference>
<proteinExistence type="predicted"/>
<dbReference type="RefSeq" id="WP_144541015.1">
    <property type="nucleotide sequence ID" value="NZ_CBCSDC010000004.1"/>
</dbReference>
<dbReference type="OrthoDB" id="156739at2"/>
<evidence type="ECO:0000313" key="4">
    <source>
        <dbReference type="EMBL" id="TWH89999.1"/>
    </source>
</evidence>
<keyword evidence="5" id="KW-1185">Reference proteome</keyword>
<gene>
    <name evidence="4" type="ORF">IQ19_01258</name>
</gene>
<dbReference type="PANTHER" id="PTHR42919:SF8">
    <property type="entry name" value="N-ALPHA-ACETYLTRANSFERASE 50"/>
    <property type="match status" value="1"/>
</dbReference>
<keyword evidence="1 4" id="KW-0808">Transferase</keyword>
<organism evidence="4 5">
    <name type="scientific">Cytobacillus oceanisediminis</name>
    <dbReference type="NCBI Taxonomy" id="665099"/>
    <lineage>
        <taxon>Bacteria</taxon>
        <taxon>Bacillati</taxon>
        <taxon>Bacillota</taxon>
        <taxon>Bacilli</taxon>
        <taxon>Bacillales</taxon>
        <taxon>Bacillaceae</taxon>
        <taxon>Cytobacillus</taxon>
    </lineage>
</organism>
<dbReference type="Proteomes" id="UP000318667">
    <property type="component" value="Unassembled WGS sequence"/>
</dbReference>
<dbReference type="SUPFAM" id="SSF55729">
    <property type="entry name" value="Acyl-CoA N-acyltransferases (Nat)"/>
    <property type="match status" value="1"/>
</dbReference>
<evidence type="ECO:0000259" key="3">
    <source>
        <dbReference type="PROSITE" id="PS51186"/>
    </source>
</evidence>
<dbReference type="AlphaFoldDB" id="A0A562K3J4"/>
<name>A0A562K3J4_9BACI</name>
<dbReference type="CDD" id="cd04301">
    <property type="entry name" value="NAT_SF"/>
    <property type="match status" value="1"/>
</dbReference>
<dbReference type="GO" id="GO:0016747">
    <property type="term" value="F:acyltransferase activity, transferring groups other than amino-acyl groups"/>
    <property type="evidence" value="ECO:0007669"/>
    <property type="project" value="InterPro"/>
</dbReference>
<dbReference type="PANTHER" id="PTHR42919">
    <property type="entry name" value="N-ALPHA-ACETYLTRANSFERASE"/>
    <property type="match status" value="1"/>
</dbReference>
<dbReference type="PROSITE" id="PS51186">
    <property type="entry name" value="GNAT"/>
    <property type="match status" value="1"/>
</dbReference>
<dbReference type="InterPro" id="IPR016181">
    <property type="entry name" value="Acyl_CoA_acyltransferase"/>
</dbReference>
<evidence type="ECO:0000313" key="5">
    <source>
        <dbReference type="Proteomes" id="UP000318667"/>
    </source>
</evidence>